<dbReference type="SUPFAM" id="SSF50022">
    <property type="entry name" value="ISP domain"/>
    <property type="match status" value="1"/>
</dbReference>
<evidence type="ECO:0000259" key="6">
    <source>
        <dbReference type="PROSITE" id="PS51296"/>
    </source>
</evidence>
<organism evidence="7 8">
    <name type="scientific">Evansella alkalicola</name>
    <dbReference type="NCBI Taxonomy" id="745819"/>
    <lineage>
        <taxon>Bacteria</taxon>
        <taxon>Bacillati</taxon>
        <taxon>Bacillota</taxon>
        <taxon>Bacilli</taxon>
        <taxon>Bacillales</taxon>
        <taxon>Bacillaceae</taxon>
        <taxon>Evansella</taxon>
    </lineage>
</organism>
<dbReference type="PANTHER" id="PTHR10134">
    <property type="entry name" value="CYTOCHROME B-C1 COMPLEX SUBUNIT RIESKE, MITOCHONDRIAL"/>
    <property type="match status" value="1"/>
</dbReference>
<dbReference type="InterPro" id="IPR014349">
    <property type="entry name" value="Rieske_Fe-S_prot"/>
</dbReference>
<dbReference type="Pfam" id="PF00355">
    <property type="entry name" value="Rieske"/>
    <property type="match status" value="1"/>
</dbReference>
<dbReference type="RefSeq" id="WP_088075987.1">
    <property type="nucleotide sequence ID" value="NZ_JAHQCR010000045.1"/>
</dbReference>
<accession>A0ABS6JX56</accession>
<dbReference type="Proteomes" id="UP000790580">
    <property type="component" value="Unassembled WGS sequence"/>
</dbReference>
<keyword evidence="3" id="KW-0408">Iron</keyword>
<dbReference type="Gene3D" id="2.102.10.10">
    <property type="entry name" value="Rieske [2Fe-2S] iron-sulphur domain"/>
    <property type="match status" value="1"/>
</dbReference>
<keyword evidence="5" id="KW-1015">Disulfide bond</keyword>
<evidence type="ECO:0000256" key="1">
    <source>
        <dbReference type="ARBA" id="ARBA00022714"/>
    </source>
</evidence>
<name>A0ABS6JX56_9BACI</name>
<dbReference type="EMBL" id="JAHQCR010000045">
    <property type="protein sequence ID" value="MBU9721812.1"/>
    <property type="molecule type" value="Genomic_DNA"/>
</dbReference>
<dbReference type="InterPro" id="IPR006311">
    <property type="entry name" value="TAT_signal"/>
</dbReference>
<dbReference type="InterPro" id="IPR036922">
    <property type="entry name" value="Rieske_2Fe-2S_sf"/>
</dbReference>
<evidence type="ECO:0000256" key="4">
    <source>
        <dbReference type="ARBA" id="ARBA00023014"/>
    </source>
</evidence>
<protein>
    <submittedName>
        <fullName evidence="7">Rieske 2Fe-2S domain-containing protein</fullName>
    </submittedName>
</protein>
<dbReference type="PROSITE" id="PS51296">
    <property type="entry name" value="RIESKE"/>
    <property type="match status" value="1"/>
</dbReference>
<evidence type="ECO:0000256" key="5">
    <source>
        <dbReference type="ARBA" id="ARBA00023157"/>
    </source>
</evidence>
<sequence length="176" mass="19740">MSECPKSRHANKSKNDMVNLVDNVEQKEDLKFNRRAFLKSAVGASMALGLSTVPFSVRAMMGLTDDEEDRVEIIDLDQLPVGESHKFYYPTEKDQALLVHTVDGDLVAYNSECTHLMCPVFYQKEENKLLCPCHKGSYDVNSGQPIAGPPQRELPLIEIEVVNGKVYAVGRQFRHG</sequence>
<reference evidence="7 8" key="1">
    <citation type="submission" date="2021-06" db="EMBL/GenBank/DDBJ databases">
        <title>Bacillus sp. RD4P76, an endophyte from a halophyte.</title>
        <authorList>
            <person name="Sun J.-Q."/>
        </authorList>
    </citation>
    <scope>NUCLEOTIDE SEQUENCE [LARGE SCALE GENOMIC DNA]</scope>
    <source>
        <strain evidence="7 8">JCM 17098</strain>
    </source>
</reference>
<evidence type="ECO:0000256" key="2">
    <source>
        <dbReference type="ARBA" id="ARBA00022723"/>
    </source>
</evidence>
<proteinExistence type="predicted"/>
<keyword evidence="2" id="KW-0479">Metal-binding</keyword>
<gene>
    <name evidence="7" type="ORF">KS407_10245</name>
</gene>
<feature type="domain" description="Rieske" evidence="6">
    <location>
        <begin position="71"/>
        <end position="168"/>
    </location>
</feature>
<evidence type="ECO:0000256" key="3">
    <source>
        <dbReference type="ARBA" id="ARBA00023004"/>
    </source>
</evidence>
<keyword evidence="1" id="KW-0001">2Fe-2S</keyword>
<keyword evidence="4" id="KW-0411">Iron-sulfur</keyword>
<keyword evidence="8" id="KW-1185">Reference proteome</keyword>
<evidence type="ECO:0000313" key="8">
    <source>
        <dbReference type="Proteomes" id="UP000790580"/>
    </source>
</evidence>
<evidence type="ECO:0000313" key="7">
    <source>
        <dbReference type="EMBL" id="MBU9721812.1"/>
    </source>
</evidence>
<dbReference type="InterPro" id="IPR017941">
    <property type="entry name" value="Rieske_2Fe-2S"/>
</dbReference>
<comment type="caution">
    <text evidence="7">The sequence shown here is derived from an EMBL/GenBank/DDBJ whole genome shotgun (WGS) entry which is preliminary data.</text>
</comment>
<dbReference type="PROSITE" id="PS51318">
    <property type="entry name" value="TAT"/>
    <property type="match status" value="1"/>
</dbReference>